<proteinExistence type="predicted"/>
<evidence type="ECO:0008006" key="4">
    <source>
        <dbReference type="Google" id="ProtNLM"/>
    </source>
</evidence>
<feature type="chain" id="PRO_5001818649" description="Lactococcin 972 family bacteriocin" evidence="1">
    <location>
        <begin position="31"/>
        <end position="114"/>
    </location>
</feature>
<evidence type="ECO:0000313" key="2">
    <source>
        <dbReference type="EMBL" id="KFI62019.1"/>
    </source>
</evidence>
<keyword evidence="1" id="KW-0732">Signal</keyword>
<comment type="caution">
    <text evidence="2">The sequence shown here is derived from an EMBL/GenBank/DDBJ whole genome shotgun (WGS) entry which is preliminary data.</text>
</comment>
<feature type="signal peptide" evidence="1">
    <location>
        <begin position="1"/>
        <end position="30"/>
    </location>
</feature>
<reference evidence="2 3" key="1">
    <citation type="submission" date="2014-03" db="EMBL/GenBank/DDBJ databases">
        <title>Genomics of Bifidobacteria.</title>
        <authorList>
            <person name="Ventura M."/>
            <person name="Milani C."/>
            <person name="Lugli G.A."/>
        </authorList>
    </citation>
    <scope>NUCLEOTIDE SEQUENCE [LARGE SCALE GENOMIC DNA]</scope>
    <source>
        <strain evidence="2 3">LMG 10738</strain>
    </source>
</reference>
<evidence type="ECO:0000256" key="1">
    <source>
        <dbReference type="SAM" id="SignalP"/>
    </source>
</evidence>
<accession>A0A087ATB9</accession>
<keyword evidence="3" id="KW-1185">Reference proteome</keyword>
<protein>
    <recommendedName>
        <fullName evidence="4">Lactococcin 972 family bacteriocin</fullName>
    </recommendedName>
</protein>
<dbReference type="AlphaFoldDB" id="A0A087ATB9"/>
<dbReference type="Proteomes" id="UP000029067">
    <property type="component" value="Unassembled WGS sequence"/>
</dbReference>
<sequence>MSRNMSLWKKVGAVGLALGVAFSTANIAYASATATYIPYSSGSIEGGYFRGSRTVTYTSSAISMYSVNQASYCEAKQSGNINPRYMKVGLGQTCSVSQTGTATTAGDYAKYIVG</sequence>
<dbReference type="RefSeq" id="WP_034258549.1">
    <property type="nucleotide sequence ID" value="NZ_JGYV01000012.1"/>
</dbReference>
<evidence type="ECO:0000313" key="3">
    <source>
        <dbReference type="Proteomes" id="UP000029067"/>
    </source>
</evidence>
<gene>
    <name evidence="2" type="ORF">BCUN_1731</name>
</gene>
<dbReference type="STRING" id="1688.BCUN_1731"/>
<dbReference type="EMBL" id="JGYV01000012">
    <property type="protein sequence ID" value="KFI62019.1"/>
    <property type="molecule type" value="Genomic_DNA"/>
</dbReference>
<name>A0A087ATB9_9BIFI</name>
<organism evidence="2 3">
    <name type="scientific">Bifidobacterium cuniculi</name>
    <dbReference type="NCBI Taxonomy" id="1688"/>
    <lineage>
        <taxon>Bacteria</taxon>
        <taxon>Bacillati</taxon>
        <taxon>Actinomycetota</taxon>
        <taxon>Actinomycetes</taxon>
        <taxon>Bifidobacteriales</taxon>
        <taxon>Bifidobacteriaceae</taxon>
        <taxon>Bifidobacterium</taxon>
    </lineage>
</organism>